<keyword evidence="2" id="KW-0614">Plasmid</keyword>
<dbReference type="Pfam" id="PF02387">
    <property type="entry name" value="IncFII_repA"/>
    <property type="match status" value="1"/>
</dbReference>
<protein>
    <submittedName>
        <fullName evidence="2">Replication protein RepA</fullName>
    </submittedName>
</protein>
<dbReference type="NCBIfam" id="NF040977">
    <property type="entry name" value="RepA_IncFII_LM"/>
    <property type="match status" value="1"/>
</dbReference>
<dbReference type="GO" id="GO:0006276">
    <property type="term" value="P:plasmid maintenance"/>
    <property type="evidence" value="ECO:0007669"/>
    <property type="project" value="InterPro"/>
</dbReference>
<gene>
    <name evidence="2" type="ORF">CCS41_14275</name>
    <name evidence="3" type="ORF">CCS41_14305</name>
</gene>
<dbReference type="GO" id="GO:0006260">
    <property type="term" value="P:DNA replication"/>
    <property type="evidence" value="ECO:0007669"/>
    <property type="project" value="UniProtKB-KW"/>
</dbReference>
<evidence type="ECO:0000313" key="4">
    <source>
        <dbReference type="Proteomes" id="UP000261875"/>
    </source>
</evidence>
<dbReference type="KEGG" id="fsm:CCS41_14305"/>
<dbReference type="AlphaFoldDB" id="A0A2U8I940"/>
<reference evidence="2 4" key="1">
    <citation type="submission" date="2017-05" db="EMBL/GenBank/DDBJ databases">
        <title>Genome sequence of Candidatus Fukatsuia symbiotica and Candidatus Hamiltonella defensa from Acyrthosiphon pisum strain 5D.</title>
        <authorList>
            <person name="Patel V.A."/>
            <person name="Chevignon G."/>
            <person name="Russell J.A."/>
            <person name="Oliver K.M."/>
        </authorList>
    </citation>
    <scope>NUCLEOTIDE SEQUENCE [LARGE SCALE GENOMIC DNA]</scope>
    <source>
        <strain evidence="2 4">5D</strain>
        <plasmid evidence="2 4">p5D_Fsymbiotica-2</plasmid>
    </source>
</reference>
<evidence type="ECO:0000313" key="3">
    <source>
        <dbReference type="EMBL" id="AWK15592.1"/>
    </source>
</evidence>
<dbReference type="RefSeq" id="WP_119797896.1">
    <property type="nucleotide sequence ID" value="NZ_CP021661.1"/>
</dbReference>
<dbReference type="EMBL" id="CP021661">
    <property type="protein sequence ID" value="AWK15588.1"/>
    <property type="molecule type" value="Genomic_DNA"/>
</dbReference>
<organism evidence="2 4">
    <name type="scientific">Candidatus Fukatsuia symbiotica</name>
    <dbReference type="NCBI Taxonomy" id="1878942"/>
    <lineage>
        <taxon>Bacteria</taxon>
        <taxon>Pseudomonadati</taxon>
        <taxon>Pseudomonadota</taxon>
        <taxon>Gammaproteobacteria</taxon>
        <taxon>Enterobacterales</taxon>
        <taxon>Yersiniaceae</taxon>
        <taxon>Candidatus Fukatsuia</taxon>
    </lineage>
</organism>
<keyword evidence="1" id="KW-0235">DNA replication</keyword>
<dbReference type="InterPro" id="IPR003446">
    <property type="entry name" value="Plasmid_replication_init_RepA"/>
</dbReference>
<dbReference type="OrthoDB" id="6497710at2"/>
<accession>A0A2U8I940</accession>
<dbReference type="EMBL" id="CP021661">
    <property type="protein sequence ID" value="AWK15592.1"/>
    <property type="molecule type" value="Genomic_DNA"/>
</dbReference>
<sequence>MTRTGYISNLYPVFTPPPSDKQRPAFIRYCMQRAAEKDVARSELLYIVQPTDPKTGDLRPRFRRLNEHRARALRAMVLAMLHHFNIASGLVMASVEQLADECGLSTLSEAGNKSITRASRLITDFMEPMGLVMCEKVWDKLMASYIPKLITLTPLFFMLFEVSAEKLASAQNQQMGWINKGLLEKGEPSITLTEASRRAKEQHIKRAFEHRKSRYAINKQRKLAKSLAKLDEQTAKQDILHKLVKRYSLLELTGMGQEGLKKQVDIEYYRLRKIASTPPPDIPVH</sequence>
<keyword evidence="4" id="KW-1185">Reference proteome</keyword>
<name>A0A2U8I940_9GAMM</name>
<dbReference type="KEGG" id="fsm:CCS41_14275"/>
<geneLocation type="plasmid" evidence="2 4">
    <name>p5D_Fsymbiotica-2</name>
</geneLocation>
<dbReference type="Proteomes" id="UP000261875">
    <property type="component" value="Plasmid p5D_Fsymbiotica-2"/>
</dbReference>
<evidence type="ECO:0000256" key="1">
    <source>
        <dbReference type="ARBA" id="ARBA00022705"/>
    </source>
</evidence>
<proteinExistence type="predicted"/>
<evidence type="ECO:0000313" key="2">
    <source>
        <dbReference type="EMBL" id="AWK15588.1"/>
    </source>
</evidence>